<protein>
    <submittedName>
        <fullName evidence="9">Nitrate transporter</fullName>
    </submittedName>
</protein>
<dbReference type="GO" id="GO:0015112">
    <property type="term" value="F:nitrate transmembrane transporter activity"/>
    <property type="evidence" value="ECO:0007669"/>
    <property type="project" value="InterPro"/>
</dbReference>
<evidence type="ECO:0000313" key="9">
    <source>
        <dbReference type="EMBL" id="GEM88913.1"/>
    </source>
</evidence>
<feature type="transmembrane region" description="Helical" evidence="7">
    <location>
        <begin position="52"/>
        <end position="72"/>
    </location>
</feature>
<dbReference type="Gene3D" id="1.20.1250.20">
    <property type="entry name" value="MFS general substrate transporter like domains"/>
    <property type="match status" value="2"/>
</dbReference>
<dbReference type="Proteomes" id="UP000321827">
    <property type="component" value="Unassembled WGS sequence"/>
</dbReference>
<feature type="transmembrane region" description="Helical" evidence="7">
    <location>
        <begin position="84"/>
        <end position="107"/>
    </location>
</feature>
<accession>A0A511RGY6</accession>
<feature type="transmembrane region" description="Helical" evidence="7">
    <location>
        <begin position="285"/>
        <end position="304"/>
    </location>
</feature>
<feature type="transmembrane region" description="Helical" evidence="7">
    <location>
        <begin position="18"/>
        <end position="40"/>
    </location>
</feature>
<dbReference type="InterPro" id="IPR044772">
    <property type="entry name" value="NO3_transporter"/>
</dbReference>
<evidence type="ECO:0000313" key="10">
    <source>
        <dbReference type="Proteomes" id="UP000321827"/>
    </source>
</evidence>
<dbReference type="OrthoDB" id="9773404at2"/>
<feature type="transmembrane region" description="Helical" evidence="7">
    <location>
        <begin position="251"/>
        <end position="273"/>
    </location>
</feature>
<dbReference type="InterPro" id="IPR011701">
    <property type="entry name" value="MFS"/>
</dbReference>
<name>A0A511RGY6_9DEIN</name>
<dbReference type="PROSITE" id="PS50850">
    <property type="entry name" value="MFS"/>
    <property type="match status" value="1"/>
</dbReference>
<comment type="similarity">
    <text evidence="2">Belongs to the major facilitator superfamily. Nitrate/nitrite porter (TC 2.A.1.8) family.</text>
</comment>
<feature type="domain" description="Major facilitator superfamily (MFS) profile" evidence="8">
    <location>
        <begin position="18"/>
        <end position="431"/>
    </location>
</feature>
<keyword evidence="4 7" id="KW-1133">Transmembrane helix</keyword>
<evidence type="ECO:0000256" key="6">
    <source>
        <dbReference type="ARBA" id="ARBA00023136"/>
    </source>
</evidence>
<reference evidence="9 10" key="1">
    <citation type="submission" date="2019-07" db="EMBL/GenBank/DDBJ databases">
        <title>Whole genome shotgun sequence of Oceanithermus desulfurans NBRC 100063.</title>
        <authorList>
            <person name="Hosoyama A."/>
            <person name="Uohara A."/>
            <person name="Ohji S."/>
            <person name="Ichikawa N."/>
        </authorList>
    </citation>
    <scope>NUCLEOTIDE SEQUENCE [LARGE SCALE GENOMIC DNA]</scope>
    <source>
        <strain evidence="9 10">NBRC 100063</strain>
    </source>
</reference>
<dbReference type="SUPFAM" id="SSF103473">
    <property type="entry name" value="MFS general substrate transporter"/>
    <property type="match status" value="1"/>
</dbReference>
<keyword evidence="5" id="KW-0534">Nitrate assimilation</keyword>
<feature type="transmembrane region" description="Helical" evidence="7">
    <location>
        <begin position="408"/>
        <end position="426"/>
    </location>
</feature>
<feature type="transmembrane region" description="Helical" evidence="7">
    <location>
        <begin position="373"/>
        <end position="396"/>
    </location>
</feature>
<keyword evidence="3 7" id="KW-0812">Transmembrane</keyword>
<proteinExistence type="inferred from homology"/>
<dbReference type="AlphaFoldDB" id="A0A511RGY6"/>
<organism evidence="9 10">
    <name type="scientific">Oceanithermus desulfurans NBRC 100063</name>
    <dbReference type="NCBI Taxonomy" id="1227550"/>
    <lineage>
        <taxon>Bacteria</taxon>
        <taxon>Thermotogati</taxon>
        <taxon>Deinococcota</taxon>
        <taxon>Deinococci</taxon>
        <taxon>Thermales</taxon>
        <taxon>Thermaceae</taxon>
        <taxon>Oceanithermus</taxon>
    </lineage>
</organism>
<dbReference type="EMBL" id="BJXN01000002">
    <property type="protein sequence ID" value="GEM88913.1"/>
    <property type="molecule type" value="Genomic_DNA"/>
</dbReference>
<dbReference type="RefSeq" id="WP_147145198.1">
    <property type="nucleotide sequence ID" value="NZ_BJXN01000002.1"/>
</dbReference>
<dbReference type="GO" id="GO:0016020">
    <property type="term" value="C:membrane"/>
    <property type="evidence" value="ECO:0007669"/>
    <property type="project" value="UniProtKB-SubCell"/>
</dbReference>
<sequence>MSTEAFKKHRIKSNPAEALIAATIGFFVGFAAVALFNVTAKNFKDAMGLDPVQVGLLVAMPMLSGSLLRIPFSAWVDTDGGRKPMLTLLTMAIVGLLGLIALIVAYYPDRLNEGLYPLLLLLGFLAGCGIATFSVGISMVAYWFPQHRQGWALGTYAGVGNLAPGIFTFLLPAALAGWGLLGAYVAWTGLLVLGTLIFIVIGFGAPFFQLVKHGVPREEAITIARELGQEIFPAGSVLETLVISARNWRTWVLVALYFTSFGGFLALTAWLPTYWREFHQEPVRTAAYLTAYFSILASLIRVWGGSLSDRIGGEKTAMLAFGSVLLGALVMVVAQSFPLAFLGETIIGLGMGIGNAAVFKMVPFYVPDAVGGASGWVGGLGAFGGFVVPPIMGFFVKELGPARGYPEGFTVYIALGVIALLFVWLLQSTRRFYKAA</sequence>
<evidence type="ECO:0000256" key="4">
    <source>
        <dbReference type="ARBA" id="ARBA00022989"/>
    </source>
</evidence>
<feature type="transmembrane region" description="Helical" evidence="7">
    <location>
        <begin position="119"/>
        <end position="144"/>
    </location>
</feature>
<dbReference type="GO" id="GO:0042128">
    <property type="term" value="P:nitrate assimilation"/>
    <property type="evidence" value="ECO:0007669"/>
    <property type="project" value="UniProtKB-KW"/>
</dbReference>
<evidence type="ECO:0000256" key="2">
    <source>
        <dbReference type="ARBA" id="ARBA00008432"/>
    </source>
</evidence>
<feature type="transmembrane region" description="Helical" evidence="7">
    <location>
        <begin position="156"/>
        <end position="178"/>
    </location>
</feature>
<evidence type="ECO:0000256" key="5">
    <source>
        <dbReference type="ARBA" id="ARBA00023063"/>
    </source>
</evidence>
<keyword evidence="6 7" id="KW-0472">Membrane</keyword>
<evidence type="ECO:0000259" key="8">
    <source>
        <dbReference type="PROSITE" id="PS50850"/>
    </source>
</evidence>
<dbReference type="PANTHER" id="PTHR23515">
    <property type="entry name" value="HIGH-AFFINITY NITRATE TRANSPORTER 2.3"/>
    <property type="match status" value="1"/>
</dbReference>
<comment type="caution">
    <text evidence="9">The sequence shown here is derived from an EMBL/GenBank/DDBJ whole genome shotgun (WGS) entry which is preliminary data.</text>
</comment>
<feature type="transmembrane region" description="Helical" evidence="7">
    <location>
        <begin position="184"/>
        <end position="208"/>
    </location>
</feature>
<dbReference type="InterPro" id="IPR036259">
    <property type="entry name" value="MFS_trans_sf"/>
</dbReference>
<feature type="transmembrane region" description="Helical" evidence="7">
    <location>
        <begin position="346"/>
        <end position="366"/>
    </location>
</feature>
<dbReference type="Pfam" id="PF07690">
    <property type="entry name" value="MFS_1"/>
    <property type="match status" value="1"/>
</dbReference>
<evidence type="ECO:0000256" key="1">
    <source>
        <dbReference type="ARBA" id="ARBA00004141"/>
    </source>
</evidence>
<gene>
    <name evidence="9" type="ORF">ODE01S_03470</name>
</gene>
<evidence type="ECO:0000256" key="7">
    <source>
        <dbReference type="SAM" id="Phobius"/>
    </source>
</evidence>
<dbReference type="InterPro" id="IPR020846">
    <property type="entry name" value="MFS_dom"/>
</dbReference>
<evidence type="ECO:0000256" key="3">
    <source>
        <dbReference type="ARBA" id="ARBA00022692"/>
    </source>
</evidence>
<comment type="subcellular location">
    <subcellularLocation>
        <location evidence="1">Membrane</location>
        <topology evidence="1">Multi-pass membrane protein</topology>
    </subcellularLocation>
</comment>
<feature type="transmembrane region" description="Helical" evidence="7">
    <location>
        <begin position="316"/>
        <end position="334"/>
    </location>
</feature>